<sequence>MRRKACNRLILTSLVLAASLFISGYGGSESGVDVTPNRFKQQDTTINTDEINTDVNGSYHKIPSEVRRLTFVRSHADEKVIKILFLTPDKSKKVNVQKETKRLGLFH</sequence>
<reference evidence="3" key="1">
    <citation type="journal article" date="2019" name="Int. J. Syst. Evol. Microbiol.">
        <title>The Global Catalogue of Microorganisms (GCM) 10K type strain sequencing project: providing services to taxonomists for standard genome sequencing and annotation.</title>
        <authorList>
            <consortium name="The Broad Institute Genomics Platform"/>
            <consortium name="The Broad Institute Genome Sequencing Center for Infectious Disease"/>
            <person name="Wu L."/>
            <person name="Ma J."/>
        </authorList>
    </citation>
    <scope>NUCLEOTIDE SEQUENCE [LARGE SCALE GENOMIC DNA]</scope>
    <source>
        <strain evidence="3">TISTR 2466</strain>
    </source>
</reference>
<gene>
    <name evidence="2" type="ORF">ACFSUE_10535</name>
</gene>
<keyword evidence="1" id="KW-0732">Signal</keyword>
<dbReference type="EMBL" id="JBHUMQ010000025">
    <property type="protein sequence ID" value="MFD2694060.1"/>
    <property type="molecule type" value="Genomic_DNA"/>
</dbReference>
<keyword evidence="3" id="KW-1185">Reference proteome</keyword>
<feature type="signal peptide" evidence="1">
    <location>
        <begin position="1"/>
        <end position="24"/>
    </location>
</feature>
<protein>
    <submittedName>
        <fullName evidence="2">Type VII secretion EssA family protein</fullName>
    </submittedName>
</protein>
<proteinExistence type="predicted"/>
<organism evidence="2 3">
    <name type="scientific">Sporolactobacillus shoreicorticis</name>
    <dbReference type="NCBI Taxonomy" id="1923877"/>
    <lineage>
        <taxon>Bacteria</taxon>
        <taxon>Bacillati</taxon>
        <taxon>Bacillota</taxon>
        <taxon>Bacilli</taxon>
        <taxon>Bacillales</taxon>
        <taxon>Sporolactobacillaceae</taxon>
        <taxon>Sporolactobacillus</taxon>
    </lineage>
</organism>
<comment type="caution">
    <text evidence="2">The sequence shown here is derived from an EMBL/GenBank/DDBJ whole genome shotgun (WGS) entry which is preliminary data.</text>
</comment>
<accession>A0ABW5S2P1</accession>
<feature type="chain" id="PRO_5045380023" evidence="1">
    <location>
        <begin position="25"/>
        <end position="107"/>
    </location>
</feature>
<evidence type="ECO:0000256" key="1">
    <source>
        <dbReference type="SAM" id="SignalP"/>
    </source>
</evidence>
<dbReference type="RefSeq" id="WP_253064328.1">
    <property type="nucleotide sequence ID" value="NZ_JAMXWM010000029.1"/>
</dbReference>
<dbReference type="Proteomes" id="UP001597399">
    <property type="component" value="Unassembled WGS sequence"/>
</dbReference>
<evidence type="ECO:0000313" key="3">
    <source>
        <dbReference type="Proteomes" id="UP001597399"/>
    </source>
</evidence>
<evidence type="ECO:0000313" key="2">
    <source>
        <dbReference type="EMBL" id="MFD2694060.1"/>
    </source>
</evidence>
<name>A0ABW5S2P1_9BACL</name>